<dbReference type="InterPro" id="IPR032466">
    <property type="entry name" value="Metal_Hydrolase"/>
</dbReference>
<sequence length="447" mass="50153">MQNYLIRNIAVVNEGHTTVQDVWIKDNRIEKIAPHITPSGNYTEINGEGKHLLPGIIDDQVHFREPGLTQKATIYTEARAAVAGGTTSFMEMPNTKPAALTQELLEDKYTIGKQHSLANYSFFMGASNDNVEEILKTNAKKESVCGVKIFMGSSTGNMLVDNYLTLEKVFSTSELLIATHCEDEKIIRSNMEAFQREKGDQLTAADHPLIRNVEACFESSLVAIQFAQKHDARLHILHISTAKELQLFSNMMPLADKRITAEVCVHHLHYTADDYAQYGNLIKCNPAIKSPENKTALWQALLDDRLDIIATDHAPHTWEEKQQPYLQAPSGVPLVQHSLLLMLEHARQGDISIEKVVEKMSHAPAVCFQIKERGFLREGYFADCVIVDLQSHTAVNKQNIYYKCAWSPFEGHTFPAAITHTFVNGHLAYANGTFDESVMGERLAFSR</sequence>
<dbReference type="CDD" id="cd01318">
    <property type="entry name" value="DHOase_IIb"/>
    <property type="match status" value="1"/>
</dbReference>
<evidence type="ECO:0000256" key="3">
    <source>
        <dbReference type="ARBA" id="ARBA00010286"/>
    </source>
</evidence>
<dbReference type="RefSeq" id="WP_106527203.1">
    <property type="nucleotide sequence ID" value="NZ_PYAW01000001.1"/>
</dbReference>
<organism evidence="7 8">
    <name type="scientific">Chitinophaga niastensis</name>
    <dbReference type="NCBI Taxonomy" id="536980"/>
    <lineage>
        <taxon>Bacteria</taxon>
        <taxon>Pseudomonadati</taxon>
        <taxon>Bacteroidota</taxon>
        <taxon>Chitinophagia</taxon>
        <taxon>Chitinophagales</taxon>
        <taxon>Chitinophagaceae</taxon>
        <taxon>Chitinophaga</taxon>
    </lineage>
</organism>
<evidence type="ECO:0000256" key="4">
    <source>
        <dbReference type="ARBA" id="ARBA00022723"/>
    </source>
</evidence>
<comment type="similarity">
    <text evidence="3">Belongs to the metallo-dependent hydrolases superfamily. DHOase family. Class I DHOase subfamily.</text>
</comment>
<gene>
    <name evidence="7" type="ORF">CLV51_1011360</name>
</gene>
<proteinExistence type="inferred from homology"/>
<dbReference type="NCBIfam" id="NF006688">
    <property type="entry name" value="PRK09236.1"/>
    <property type="match status" value="1"/>
</dbReference>
<dbReference type="Gene3D" id="3.20.20.140">
    <property type="entry name" value="Metal-dependent hydrolases"/>
    <property type="match status" value="1"/>
</dbReference>
<dbReference type="AlphaFoldDB" id="A0A2P8HUW4"/>
<accession>A0A2P8HUW4</accession>
<dbReference type="NCBIfam" id="TIGR00857">
    <property type="entry name" value="pyrC_multi"/>
    <property type="match status" value="1"/>
</dbReference>
<comment type="function">
    <text evidence="2">Catalyzes the reversible cyclization of carbamoyl aspartate to dihydroorotate.</text>
</comment>
<evidence type="ECO:0000256" key="5">
    <source>
        <dbReference type="ARBA" id="ARBA00022801"/>
    </source>
</evidence>
<dbReference type="InterPro" id="IPR011059">
    <property type="entry name" value="Metal-dep_hydrolase_composite"/>
</dbReference>
<dbReference type="PROSITE" id="PS00483">
    <property type="entry name" value="DIHYDROOROTASE_2"/>
    <property type="match status" value="1"/>
</dbReference>
<dbReference type="EMBL" id="PYAW01000001">
    <property type="protein sequence ID" value="PSL50017.1"/>
    <property type="molecule type" value="Genomic_DNA"/>
</dbReference>
<dbReference type="GO" id="GO:0005737">
    <property type="term" value="C:cytoplasm"/>
    <property type="evidence" value="ECO:0007669"/>
    <property type="project" value="TreeGrafter"/>
</dbReference>
<dbReference type="Gene3D" id="2.30.40.10">
    <property type="entry name" value="Urease, subunit C, domain 1"/>
    <property type="match status" value="1"/>
</dbReference>
<evidence type="ECO:0000256" key="1">
    <source>
        <dbReference type="ARBA" id="ARBA00001947"/>
    </source>
</evidence>
<evidence type="ECO:0000313" key="7">
    <source>
        <dbReference type="EMBL" id="PSL50017.1"/>
    </source>
</evidence>
<evidence type="ECO:0000313" key="8">
    <source>
        <dbReference type="Proteomes" id="UP000240971"/>
    </source>
</evidence>
<protein>
    <submittedName>
        <fullName evidence="7">Dihydroorotase</fullName>
    </submittedName>
</protein>
<feature type="domain" description="Amidohydrolase-related" evidence="6">
    <location>
        <begin position="52"/>
        <end position="427"/>
    </location>
</feature>
<dbReference type="OrthoDB" id="9765462at2"/>
<dbReference type="InterPro" id="IPR006680">
    <property type="entry name" value="Amidohydro-rel"/>
</dbReference>
<keyword evidence="5" id="KW-0378">Hydrolase</keyword>
<dbReference type="PANTHER" id="PTHR43668">
    <property type="entry name" value="ALLANTOINASE"/>
    <property type="match status" value="1"/>
</dbReference>
<dbReference type="Pfam" id="PF01979">
    <property type="entry name" value="Amidohydro_1"/>
    <property type="match status" value="1"/>
</dbReference>
<keyword evidence="8" id="KW-1185">Reference proteome</keyword>
<keyword evidence="4" id="KW-0479">Metal-binding</keyword>
<comment type="caution">
    <text evidence="7">The sequence shown here is derived from an EMBL/GenBank/DDBJ whole genome shotgun (WGS) entry which is preliminary data.</text>
</comment>
<dbReference type="InterPro" id="IPR002195">
    <property type="entry name" value="Dihydroorotase_CS"/>
</dbReference>
<comment type="cofactor">
    <cofactor evidence="1">
        <name>Zn(2+)</name>
        <dbReference type="ChEBI" id="CHEBI:29105"/>
    </cofactor>
</comment>
<dbReference type="Proteomes" id="UP000240971">
    <property type="component" value="Unassembled WGS sequence"/>
</dbReference>
<dbReference type="PANTHER" id="PTHR43668:SF4">
    <property type="entry name" value="ALLANTOINASE"/>
    <property type="match status" value="1"/>
</dbReference>
<dbReference type="GO" id="GO:0006145">
    <property type="term" value="P:purine nucleobase catabolic process"/>
    <property type="evidence" value="ECO:0007669"/>
    <property type="project" value="TreeGrafter"/>
</dbReference>
<dbReference type="GO" id="GO:0046872">
    <property type="term" value="F:metal ion binding"/>
    <property type="evidence" value="ECO:0007669"/>
    <property type="project" value="UniProtKB-KW"/>
</dbReference>
<evidence type="ECO:0000256" key="2">
    <source>
        <dbReference type="ARBA" id="ARBA00002368"/>
    </source>
</evidence>
<dbReference type="SUPFAM" id="SSF51556">
    <property type="entry name" value="Metallo-dependent hydrolases"/>
    <property type="match status" value="1"/>
</dbReference>
<name>A0A2P8HUW4_CHINA</name>
<reference evidence="7 8" key="1">
    <citation type="submission" date="2018-03" db="EMBL/GenBank/DDBJ databases">
        <title>Genomic Encyclopedia of Archaeal and Bacterial Type Strains, Phase II (KMG-II): from individual species to whole genera.</title>
        <authorList>
            <person name="Goeker M."/>
        </authorList>
    </citation>
    <scope>NUCLEOTIDE SEQUENCE [LARGE SCALE GENOMIC DNA]</scope>
    <source>
        <strain evidence="7 8">DSM 24859</strain>
    </source>
</reference>
<dbReference type="SUPFAM" id="SSF51338">
    <property type="entry name" value="Composite domain of metallo-dependent hydrolases"/>
    <property type="match status" value="1"/>
</dbReference>
<dbReference type="GO" id="GO:0004038">
    <property type="term" value="F:allantoinase activity"/>
    <property type="evidence" value="ECO:0007669"/>
    <property type="project" value="TreeGrafter"/>
</dbReference>
<dbReference type="InterPro" id="IPR050138">
    <property type="entry name" value="DHOase/Allantoinase_Hydrolase"/>
</dbReference>
<evidence type="ECO:0000259" key="6">
    <source>
        <dbReference type="Pfam" id="PF01979"/>
    </source>
</evidence>